<name>A0ABQ7JJC1_9FUNG</name>
<sequence>MRNGLSICNDFFRCSLPKNQQDTKHMTTYHDPRPIELANWAAGGKPLQIHRDPRRNMRFPCTHPECDHLSILRSGPYQHMRHCKFIKRDLQRAAVKSSYPSSSSSSALSSSAAKAPAATAALARSIRAQRRTLNHTIVPRGRVGRRSSLSTRAASSVRAASTSSASSASSGSIFDHTPPPRPATPTPTPSPPPPASTNTSSTTLTQLLTNMRHLAETVNRINKRLDTQTQSLGAMNKQMDWLAEQVDEIRTQNASLDAHTESLRNDMGMMEDHLGDMLQDNQKMKGYLRGAREDVGQVSLAFKDRGRQGNIYS</sequence>
<comment type="caution">
    <text evidence="2">The sequence shown here is derived from an EMBL/GenBank/DDBJ whole genome shotgun (WGS) entry which is preliminary data.</text>
</comment>
<feature type="region of interest" description="Disordered" evidence="1">
    <location>
        <begin position="132"/>
        <end position="201"/>
    </location>
</feature>
<protein>
    <submittedName>
        <fullName evidence="2">Uncharacterized protein</fullName>
    </submittedName>
</protein>
<keyword evidence="3" id="KW-1185">Reference proteome</keyword>
<gene>
    <name evidence="2" type="ORF">BGZ96_003339</name>
</gene>
<dbReference type="EMBL" id="JAAAIM010001706">
    <property type="protein sequence ID" value="KAG0276366.1"/>
    <property type="molecule type" value="Genomic_DNA"/>
</dbReference>
<evidence type="ECO:0000313" key="3">
    <source>
        <dbReference type="Proteomes" id="UP001194696"/>
    </source>
</evidence>
<organism evidence="2 3">
    <name type="scientific">Linnemannia gamsii</name>
    <dbReference type="NCBI Taxonomy" id="64522"/>
    <lineage>
        <taxon>Eukaryota</taxon>
        <taxon>Fungi</taxon>
        <taxon>Fungi incertae sedis</taxon>
        <taxon>Mucoromycota</taxon>
        <taxon>Mortierellomycotina</taxon>
        <taxon>Mortierellomycetes</taxon>
        <taxon>Mortierellales</taxon>
        <taxon>Mortierellaceae</taxon>
        <taxon>Linnemannia</taxon>
    </lineage>
</organism>
<reference evidence="2 3" key="1">
    <citation type="journal article" date="2020" name="Fungal Divers.">
        <title>Resolving the Mortierellaceae phylogeny through synthesis of multi-gene phylogenetics and phylogenomics.</title>
        <authorList>
            <person name="Vandepol N."/>
            <person name="Liber J."/>
            <person name="Desiro A."/>
            <person name="Na H."/>
            <person name="Kennedy M."/>
            <person name="Barry K."/>
            <person name="Grigoriev I.V."/>
            <person name="Miller A.N."/>
            <person name="O'Donnell K."/>
            <person name="Stajich J.E."/>
            <person name="Bonito G."/>
        </authorList>
    </citation>
    <scope>NUCLEOTIDE SEQUENCE [LARGE SCALE GENOMIC DNA]</scope>
    <source>
        <strain evidence="2 3">AD045</strain>
    </source>
</reference>
<evidence type="ECO:0000313" key="2">
    <source>
        <dbReference type="EMBL" id="KAG0276366.1"/>
    </source>
</evidence>
<feature type="compositionally biased region" description="Low complexity" evidence="1">
    <location>
        <begin position="146"/>
        <end position="172"/>
    </location>
</feature>
<feature type="compositionally biased region" description="Pro residues" evidence="1">
    <location>
        <begin position="177"/>
        <end position="195"/>
    </location>
</feature>
<accession>A0ABQ7JJC1</accession>
<proteinExistence type="predicted"/>
<dbReference type="Proteomes" id="UP001194696">
    <property type="component" value="Unassembled WGS sequence"/>
</dbReference>
<evidence type="ECO:0000256" key="1">
    <source>
        <dbReference type="SAM" id="MobiDB-lite"/>
    </source>
</evidence>
<dbReference type="Gene3D" id="1.20.1480.30">
    <property type="entry name" value="Designed four-helix bundle protein"/>
    <property type="match status" value="1"/>
</dbReference>